<reference evidence="3 4" key="1">
    <citation type="submission" date="2018-09" db="EMBL/GenBank/DDBJ databases">
        <title>Mesorhizobium carmichaelinearum sp. nov. isolated from Carmichaelinea spp. root nodules in New Zealand.</title>
        <authorList>
            <person name="De Meyer S.E."/>
        </authorList>
    </citation>
    <scope>NUCLEOTIDE SEQUENCE [LARGE SCALE GENOMIC DNA]</scope>
    <source>
        <strain evidence="3 4">ICMP19557</strain>
    </source>
</reference>
<accession>A0A3A5JV74</accession>
<protein>
    <submittedName>
        <fullName evidence="3">Class I SAM-dependent methyltransferase</fullName>
    </submittedName>
</protein>
<dbReference type="Gene3D" id="3.40.50.150">
    <property type="entry name" value="Vaccinia Virus protein VP39"/>
    <property type="match status" value="1"/>
</dbReference>
<dbReference type="InterPro" id="IPR029063">
    <property type="entry name" value="SAM-dependent_MTases_sf"/>
</dbReference>
<comment type="caution">
    <text evidence="3">The sequence shown here is derived from an EMBL/GenBank/DDBJ whole genome shotgun (WGS) entry which is preliminary data.</text>
</comment>
<evidence type="ECO:0000256" key="1">
    <source>
        <dbReference type="SAM" id="MobiDB-lite"/>
    </source>
</evidence>
<dbReference type="Pfam" id="PF08241">
    <property type="entry name" value="Methyltransf_11"/>
    <property type="match status" value="1"/>
</dbReference>
<dbReference type="GO" id="GO:0032259">
    <property type="term" value="P:methylation"/>
    <property type="evidence" value="ECO:0007669"/>
    <property type="project" value="UniProtKB-KW"/>
</dbReference>
<dbReference type="Proteomes" id="UP000272706">
    <property type="component" value="Unassembled WGS sequence"/>
</dbReference>
<feature type="region of interest" description="Disordered" evidence="1">
    <location>
        <begin position="169"/>
        <end position="199"/>
    </location>
</feature>
<evidence type="ECO:0000259" key="2">
    <source>
        <dbReference type="Pfam" id="PF08241"/>
    </source>
</evidence>
<gene>
    <name evidence="3" type="ORF">D3227_39725</name>
</gene>
<name>A0A3A5JV74_9HYPH</name>
<keyword evidence="4" id="KW-1185">Reference proteome</keyword>
<keyword evidence="3" id="KW-0489">Methyltransferase</keyword>
<dbReference type="RefSeq" id="WP_120019399.1">
    <property type="nucleotide sequence ID" value="NZ_QZWZ01000114.1"/>
</dbReference>
<proteinExistence type="predicted"/>
<evidence type="ECO:0000313" key="3">
    <source>
        <dbReference type="EMBL" id="RJT21399.1"/>
    </source>
</evidence>
<dbReference type="SUPFAM" id="SSF53335">
    <property type="entry name" value="S-adenosyl-L-methionine-dependent methyltransferases"/>
    <property type="match status" value="1"/>
</dbReference>
<dbReference type="OrthoDB" id="5642573at2"/>
<dbReference type="InterPro" id="IPR013216">
    <property type="entry name" value="Methyltransf_11"/>
</dbReference>
<dbReference type="CDD" id="cd02440">
    <property type="entry name" value="AdoMet_MTases"/>
    <property type="match status" value="1"/>
</dbReference>
<evidence type="ECO:0000313" key="4">
    <source>
        <dbReference type="Proteomes" id="UP000272706"/>
    </source>
</evidence>
<dbReference type="AlphaFoldDB" id="A0A3A5JV74"/>
<sequence length="248" mass="27410">MLRGCCWRSAGCVPMRRPRFIAEQARHARGLLGRLIAFIMSRETWAENKHAIEALSIEESDHVLDIGCGHGRSLAGWPRTPRTGTLSASIRPNSWQRLRCDETANSSKHGGSRSPSPGRCVAFADAVFDKALCVHVVYFWKDLDAAFRETVRVLKPGGRLALVCQSARNGDPGSARKRDPFVGHNGQRSPEEKMSHEPRMRAQICPGLARRRGRPTSRFCGGACVTQSRCHRGDGPRAIRHLRVGTPG</sequence>
<feature type="compositionally biased region" description="Basic and acidic residues" evidence="1">
    <location>
        <begin position="189"/>
        <end position="199"/>
    </location>
</feature>
<keyword evidence="3" id="KW-0808">Transferase</keyword>
<dbReference type="EMBL" id="QZWZ01000114">
    <property type="protein sequence ID" value="RJT21399.1"/>
    <property type="molecule type" value="Genomic_DNA"/>
</dbReference>
<dbReference type="GO" id="GO:0008757">
    <property type="term" value="F:S-adenosylmethionine-dependent methyltransferase activity"/>
    <property type="evidence" value="ECO:0007669"/>
    <property type="project" value="InterPro"/>
</dbReference>
<organism evidence="3 4">
    <name type="scientific">Mesorhizobium waimense</name>
    <dbReference type="NCBI Taxonomy" id="1300307"/>
    <lineage>
        <taxon>Bacteria</taxon>
        <taxon>Pseudomonadati</taxon>
        <taxon>Pseudomonadota</taxon>
        <taxon>Alphaproteobacteria</taxon>
        <taxon>Hyphomicrobiales</taxon>
        <taxon>Phyllobacteriaceae</taxon>
        <taxon>Mesorhizobium</taxon>
    </lineage>
</organism>
<feature type="domain" description="Methyltransferase type 11" evidence="2">
    <location>
        <begin position="64"/>
        <end position="161"/>
    </location>
</feature>